<dbReference type="InterPro" id="IPR039505">
    <property type="entry name" value="DRC1/2_N"/>
</dbReference>
<evidence type="ECO:0000259" key="13">
    <source>
        <dbReference type="Pfam" id="PF14775"/>
    </source>
</evidence>
<comment type="similarity">
    <text evidence="2">Belongs to the DRC1 family.</text>
</comment>
<comment type="subcellular location">
    <subcellularLocation>
        <location evidence="1">Cytoplasm</location>
        <location evidence="1">Cytoskeleton</location>
        <location evidence="1">Flagellum axoneme</location>
    </subcellularLocation>
</comment>
<feature type="domain" description="Dynein regulatory complex protein 1 C-terminal" evidence="13">
    <location>
        <begin position="571"/>
        <end position="630"/>
    </location>
</feature>
<evidence type="ECO:0000256" key="11">
    <source>
        <dbReference type="SAM" id="MobiDB-lite"/>
    </source>
</evidence>
<dbReference type="GO" id="GO:0060285">
    <property type="term" value="P:cilium-dependent cell motility"/>
    <property type="evidence" value="ECO:0007669"/>
    <property type="project" value="TreeGrafter"/>
</dbReference>
<dbReference type="PANTHER" id="PTHR21625:SF1">
    <property type="entry name" value="DYNEIN REGULATORY COMPLEX PROTEIN 1"/>
    <property type="match status" value="1"/>
</dbReference>
<keyword evidence="15" id="KW-1185">Reference proteome</keyword>
<dbReference type="InterPro" id="IPR029440">
    <property type="entry name" value="DRC1_C"/>
</dbReference>
<evidence type="ECO:0000256" key="3">
    <source>
        <dbReference type="ARBA" id="ARBA00013815"/>
    </source>
</evidence>
<evidence type="ECO:0000256" key="1">
    <source>
        <dbReference type="ARBA" id="ARBA00004611"/>
    </source>
</evidence>
<evidence type="ECO:0000256" key="8">
    <source>
        <dbReference type="ARBA" id="ARBA00031554"/>
    </source>
</evidence>
<dbReference type="GO" id="GO:0070286">
    <property type="term" value="P:axonemal dynein complex assembly"/>
    <property type="evidence" value="ECO:0007669"/>
    <property type="project" value="InterPro"/>
</dbReference>
<comment type="function">
    <text evidence="9">Component of the nexin-dynein regulatory complex (N-DRC) a key regulator of ciliary/flagellar motility which maintains the alignment and integrity of the distal axoneme and regulates microtubule sliding in motile axonemes. Plays a critical role in the assembly of N-DRC and also stabilizes the assembly of multiple inner dynein arms and radial spokes. Coassembles with CCDC65/DRC2 to form a central scaffold needed for assembly of the N-DRC and its attachment to the outer doublet microtubules.</text>
</comment>
<evidence type="ECO:0000259" key="12">
    <source>
        <dbReference type="Pfam" id="PF14772"/>
    </source>
</evidence>
<feature type="compositionally biased region" description="Basic and acidic residues" evidence="11">
    <location>
        <begin position="381"/>
        <end position="399"/>
    </location>
</feature>
<reference evidence="14" key="1">
    <citation type="submission" date="2025-08" db="UniProtKB">
        <authorList>
            <consortium name="Ensembl"/>
        </authorList>
    </citation>
    <scope>IDENTIFICATION</scope>
</reference>
<feature type="coiled-coil region" evidence="10">
    <location>
        <begin position="65"/>
        <end position="96"/>
    </location>
</feature>
<dbReference type="Pfam" id="PF14775">
    <property type="entry name" value="NYD-SP28_assoc"/>
    <property type="match status" value="1"/>
</dbReference>
<accession>A0A8B9M5N3</accession>
<evidence type="ECO:0000256" key="10">
    <source>
        <dbReference type="SAM" id="Coils"/>
    </source>
</evidence>
<keyword evidence="4" id="KW-0282">Flagellum</keyword>
<evidence type="ECO:0000256" key="5">
    <source>
        <dbReference type="ARBA" id="ARBA00023054"/>
    </source>
</evidence>
<evidence type="ECO:0000313" key="14">
    <source>
        <dbReference type="Ensembl" id="ENSANIP00000004495.1"/>
    </source>
</evidence>
<evidence type="ECO:0000256" key="4">
    <source>
        <dbReference type="ARBA" id="ARBA00022846"/>
    </source>
</evidence>
<keyword evidence="7" id="KW-0966">Cell projection</keyword>
<evidence type="ECO:0000313" key="15">
    <source>
        <dbReference type="Proteomes" id="UP000694541"/>
    </source>
</evidence>
<feature type="domain" description="Dynein regulatory complex protein 1/2 N-terminal" evidence="12">
    <location>
        <begin position="7"/>
        <end position="108"/>
    </location>
</feature>
<dbReference type="Pfam" id="PF14772">
    <property type="entry name" value="NYD-SP28"/>
    <property type="match status" value="1"/>
</dbReference>
<dbReference type="InterPro" id="IPR039750">
    <property type="entry name" value="DRC1/DRC2"/>
</dbReference>
<dbReference type="Proteomes" id="UP000694541">
    <property type="component" value="Unplaced"/>
</dbReference>
<organism evidence="14 15">
    <name type="scientific">Accipiter nisus</name>
    <name type="common">Eurasian sparrowhawk</name>
    <dbReference type="NCBI Taxonomy" id="211598"/>
    <lineage>
        <taxon>Eukaryota</taxon>
        <taxon>Metazoa</taxon>
        <taxon>Chordata</taxon>
        <taxon>Craniata</taxon>
        <taxon>Vertebrata</taxon>
        <taxon>Euteleostomi</taxon>
        <taxon>Archelosauria</taxon>
        <taxon>Archosauria</taxon>
        <taxon>Dinosauria</taxon>
        <taxon>Saurischia</taxon>
        <taxon>Theropoda</taxon>
        <taxon>Coelurosauria</taxon>
        <taxon>Aves</taxon>
        <taxon>Neognathae</taxon>
        <taxon>Neoaves</taxon>
        <taxon>Telluraves</taxon>
        <taxon>Accipitrimorphae</taxon>
        <taxon>Accipitriformes</taxon>
        <taxon>Accipitridae</taxon>
        <taxon>Accipitrinae</taxon>
        <taxon>Accipiter</taxon>
    </lineage>
</organism>
<evidence type="ECO:0000256" key="2">
    <source>
        <dbReference type="ARBA" id="ARBA00009688"/>
    </source>
</evidence>
<dbReference type="Ensembl" id="ENSANIT00000004639.1">
    <property type="protein sequence ID" value="ENSANIP00000004495.1"/>
    <property type="gene ID" value="ENSANIG00000003015.1"/>
</dbReference>
<feature type="coiled-coil region" evidence="10">
    <location>
        <begin position="123"/>
        <end position="276"/>
    </location>
</feature>
<evidence type="ECO:0000256" key="7">
    <source>
        <dbReference type="ARBA" id="ARBA00023273"/>
    </source>
</evidence>
<feature type="coiled-coil region" evidence="10">
    <location>
        <begin position="4"/>
        <end position="38"/>
    </location>
</feature>
<keyword evidence="6" id="KW-0969">Cilium</keyword>
<proteinExistence type="inferred from homology"/>
<protein>
    <recommendedName>
        <fullName evidence="3">Dynein regulatory complex protein 1</fullName>
    </recommendedName>
    <alternativeName>
        <fullName evidence="8">Coiled-coil domain-containing protein 164</fullName>
    </alternativeName>
</protein>
<evidence type="ECO:0000256" key="9">
    <source>
        <dbReference type="ARBA" id="ARBA00046115"/>
    </source>
</evidence>
<sequence length="671" mass="78048">MVTNIQVAADLREMQRRAEEAELKLQRVEKLENEAKSSTYKFEEITSKWALAKEMTIPQELWQLLNQQQQQCALLLEEKNKLIGELQQELKNKDEQYVWAIKKQSDDIHLLLERMEEQIRFMLKNYRHELLQIEKAFELERRELLDNNRKKWEEAIQAHNAQELEYLHARMRKVEEFEKQLNQLRVQDEEEYNSMKIQLENDVQNLERQLQQMKAVYQLNQEKLEYNLQVLRKQDEENTIIRSQQKRKLNRLHSLLNNLRTKLANQEKQFREENHSLAADCERITGQCKEVQRRMRHFAISDAEKFTEVWLMNEEEAKGLMRKALDADHVIHTQQLGLPWEEPRYWFLNNVGPLGHYKVKRMATKLAAEVLTESSSGGQEEEGREKEEVGSGEGGKENTAKVGGRVTPLRNISKKTAKRILELISDESGFLIESKLLRSLQALGTHERTLMKLDSIFAALEIDSEDDLYQLVDFFLKYKAQDMAVSQSQGSPGAEDVMDLAEDREDGGSGAQRNKLKSPRSSLGSLPSVYFHADDVLKILKAFVRGFDKLREKDRSAKEVLQVRDSSKDEEYWEALAHVIPEPTLKLWDALVVALEEYYEILMQRASLLAEVALLQQQNSELCLLLEEYISSGVNSKLLSPPTKWMDLNLSCPGEAQWVPRARARLFPAPS</sequence>
<name>A0A8B9M5N3_9AVES</name>
<dbReference type="AlphaFoldDB" id="A0A8B9M5N3"/>
<keyword evidence="5 10" id="KW-0175">Coiled coil</keyword>
<dbReference type="GO" id="GO:0003352">
    <property type="term" value="P:regulation of cilium movement"/>
    <property type="evidence" value="ECO:0007669"/>
    <property type="project" value="TreeGrafter"/>
</dbReference>
<dbReference type="GO" id="GO:0005858">
    <property type="term" value="C:axonemal dynein complex"/>
    <property type="evidence" value="ECO:0007669"/>
    <property type="project" value="InterPro"/>
</dbReference>
<feature type="region of interest" description="Disordered" evidence="11">
    <location>
        <begin position="370"/>
        <end position="402"/>
    </location>
</feature>
<dbReference type="PANTHER" id="PTHR21625">
    <property type="entry name" value="NYD-SP28 PROTEIN"/>
    <property type="match status" value="1"/>
</dbReference>
<feature type="region of interest" description="Disordered" evidence="11">
    <location>
        <begin position="503"/>
        <end position="522"/>
    </location>
</feature>
<reference evidence="14" key="2">
    <citation type="submission" date="2025-09" db="UniProtKB">
        <authorList>
            <consortium name="Ensembl"/>
        </authorList>
    </citation>
    <scope>IDENTIFICATION</scope>
</reference>
<evidence type="ECO:0000256" key="6">
    <source>
        <dbReference type="ARBA" id="ARBA00023069"/>
    </source>
</evidence>